<evidence type="ECO:0000313" key="3">
    <source>
        <dbReference type="Proteomes" id="UP000030816"/>
    </source>
</evidence>
<dbReference type="CDD" id="cd22997">
    <property type="entry name" value="GT_LH"/>
    <property type="match status" value="1"/>
</dbReference>
<organism evidence="2 3">
    <name type="scientific">Metarhizium album (strain ARSEF 1941)</name>
    <dbReference type="NCBI Taxonomy" id="1081103"/>
    <lineage>
        <taxon>Eukaryota</taxon>
        <taxon>Fungi</taxon>
        <taxon>Dikarya</taxon>
        <taxon>Ascomycota</taxon>
        <taxon>Pezizomycotina</taxon>
        <taxon>Sordariomycetes</taxon>
        <taxon>Hypocreomycetidae</taxon>
        <taxon>Hypocreales</taxon>
        <taxon>Clavicipitaceae</taxon>
        <taxon>Metarhizium</taxon>
    </lineage>
</organism>
<dbReference type="PANTHER" id="PTHR36587:SF2">
    <property type="entry name" value="EXPRESSION SITE-ASSOCIATED GENE 3 (ESAG3)-LIKE PROTEIN"/>
    <property type="match status" value="1"/>
</dbReference>
<keyword evidence="1" id="KW-1133">Transmembrane helix</keyword>
<dbReference type="Proteomes" id="UP000030816">
    <property type="component" value="Unassembled WGS sequence"/>
</dbReference>
<proteinExistence type="predicted"/>
<dbReference type="RefSeq" id="XP_040677937.1">
    <property type="nucleotide sequence ID" value="XM_040824225.1"/>
</dbReference>
<dbReference type="EMBL" id="AZHE01000013">
    <property type="protein sequence ID" value="KHN96871.1"/>
    <property type="molecule type" value="Genomic_DNA"/>
</dbReference>
<feature type="transmembrane region" description="Helical" evidence="1">
    <location>
        <begin position="12"/>
        <end position="31"/>
    </location>
</feature>
<dbReference type="AlphaFoldDB" id="A0A0B2WLD1"/>
<dbReference type="GeneID" id="63739882"/>
<evidence type="ECO:0000313" key="2">
    <source>
        <dbReference type="EMBL" id="KHN96871.1"/>
    </source>
</evidence>
<dbReference type="STRING" id="1081103.A0A0B2WLD1"/>
<name>A0A0B2WLD1_METAS</name>
<evidence type="ECO:0000256" key="1">
    <source>
        <dbReference type="SAM" id="Phobius"/>
    </source>
</evidence>
<keyword evidence="1" id="KW-0472">Membrane</keyword>
<keyword evidence="3" id="KW-1185">Reference proteome</keyword>
<accession>A0A0B2WLD1</accession>
<dbReference type="PANTHER" id="PTHR36587">
    <property type="entry name" value="EXPRESSION SITE-ASSOCIATED GENE 3 (ESAG3)-LIKE PROTEIN"/>
    <property type="match status" value="1"/>
</dbReference>
<sequence length="520" mass="57766">MGLAIVRRHNIVLAAGVALVLVVVLYTSGSLDNGQYMRILPAKSSQGASEVQVAHVPNDSTSQHGTSRLHFLVPASVSNVRLCYALASAAVNRYPVPTLIGWNGQGELDAARTHLAKLRTMKRYLDGLSPEEDEDLVIMVDGYDVIHQLPVEIMVKRYFDIAQRADAHLAERMGMSVRELHEQDVKQTVFWGPDKICWPGDAAAGRCWAVPPPYLGKNAFGEDQGAKDLRTNDPRWLNSGTVIAPIGDMRKVIDATMDEIAATHDVNFPQSESDQYYLANLWARQEYSRSKQIANGSEVEGGPANRVLPEKLSESQPTELHIAIEYESALFQTQAANEPFLGYLEYSGPSYTNQVHVDMFNQGEAFTPFPIHMPINVRMALAKLYDSIPKAHPGSSADTWIQKVQLATNLVTKHIYGLWHCTGAKDSIDSEFRKMWFYPFIRSLLRESVRSIQRGDAISPEPIDGRVWLAKSVYPKDGEVVGEYGGAWSDEEVGGKFIPWKDICGEHEGILFQGQQDAAL</sequence>
<dbReference type="OrthoDB" id="422736at2759"/>
<dbReference type="HOGENOM" id="CLU_020425_2_0_1"/>
<keyword evidence="1" id="KW-0812">Transmembrane</keyword>
<protein>
    <submittedName>
        <fullName evidence="2">Uncharacterized protein</fullName>
    </submittedName>
</protein>
<gene>
    <name evidence="2" type="ORF">MAM_05427</name>
</gene>
<comment type="caution">
    <text evidence="2">The sequence shown here is derived from an EMBL/GenBank/DDBJ whole genome shotgun (WGS) entry which is preliminary data.</text>
</comment>
<reference evidence="2 3" key="1">
    <citation type="journal article" date="2014" name="Proc. Natl. Acad. Sci. U.S.A.">
        <title>Trajectory and genomic determinants of fungal-pathogen speciation and host adaptation.</title>
        <authorList>
            <person name="Hu X."/>
            <person name="Xiao G."/>
            <person name="Zheng P."/>
            <person name="Shang Y."/>
            <person name="Su Y."/>
            <person name="Zhang X."/>
            <person name="Liu X."/>
            <person name="Zhan S."/>
            <person name="St Leger R.J."/>
            <person name="Wang C."/>
        </authorList>
    </citation>
    <scope>NUCLEOTIDE SEQUENCE [LARGE SCALE GENOMIC DNA]</scope>
    <source>
        <strain evidence="2 3">ARSEF 1941</strain>
    </source>
</reference>